<dbReference type="Proteomes" id="UP000091857">
    <property type="component" value="Chromosome 7"/>
</dbReference>
<reference evidence="2" key="1">
    <citation type="journal article" date="2016" name="Nat. Biotechnol.">
        <title>Sequencing wild and cultivated cassava and related species reveals extensive interspecific hybridization and genetic diversity.</title>
        <authorList>
            <person name="Bredeson J.V."/>
            <person name="Lyons J.B."/>
            <person name="Prochnik S.E."/>
            <person name="Wu G.A."/>
            <person name="Ha C.M."/>
            <person name="Edsinger-Gonzales E."/>
            <person name="Grimwood J."/>
            <person name="Schmutz J."/>
            <person name="Rabbi I.Y."/>
            <person name="Egesi C."/>
            <person name="Nauluvula P."/>
            <person name="Lebot V."/>
            <person name="Ndunguru J."/>
            <person name="Mkamilo G."/>
            <person name="Bart R.S."/>
            <person name="Setter T.L."/>
            <person name="Gleadow R.M."/>
            <person name="Kulakow P."/>
            <person name="Ferguson M.E."/>
            <person name="Rounsley S."/>
            <person name="Rokhsar D.S."/>
        </authorList>
    </citation>
    <scope>NUCLEOTIDE SEQUENCE [LARGE SCALE GENOMIC DNA]</scope>
    <source>
        <strain evidence="2">cv. AM560-2</strain>
    </source>
</reference>
<comment type="caution">
    <text evidence="1">The sequence shown here is derived from an EMBL/GenBank/DDBJ whole genome shotgun (WGS) entry which is preliminary data.</text>
</comment>
<name>A0ACB7HGI5_MANES</name>
<accession>A0ACB7HGI5</accession>
<sequence length="879" mass="99241">MSTKRESKQPAPSVMSRLMGLDEMPTQQPVQKKQRVLSENYLRRVASIGVREKWSERHSFNSSIKKQGGNNSVFQALETLRKNKHQSMPIQKREVNLVSSEIKMKVPEAKCDLWNKKLPSSKEFVSKTDNILKYLQKPDLCFTKEINKPNDENLSLHSGPFAVPKSLCSSECGDDSMCRKFRRKSEQGYVNSLNKVQSSIGIYSSGEVFHDNVKKFSRSKFKPNNISYLPTTKMDVLKPNLGNADSAARSFSISSQSHEVSHPGNGNQNRNRNPSNGNLFVEVKKSKNLGNGMEPVRPRSRFLRERTRTVGHGISSTPIEGPSTETSGSDSFVKASESTIPSSPTLSDRKRQYHISDGPNAAMDVEDQTFERWKMSKRFQQVELSSRSTISGTMHSIPDKPGDCGLSKQGGPDSRDANFGTPLGISSWDGCSNECVRELPTSSSLLSCFNAVENANAWTRHEHLENGWSMRDLKSIDLEQNKPKEQDFDCKDDGSECRSSDSGYKKSRDSLCLESENNSPVGDNYAVQNELENKLKEKDSGGQISAVAKSSSRINQTLQDVWMKQDEDNNEGCEEDLLGHQLESRNCILSTREEDSSCHIGDTSLQQELSHQFFEEESFSSLLSGTDPESLMSFEEAYQPSPNSVLEPFYNKEISSISECFKSVNASLHGLHMQLELLKSETSNEYSEGSSMMVSCNEDDWEGSIHDSEENECLMITFGFEGIRNFSYLADVLTEAGFHDRDLRAGFDTGPFQVSYSFFENLEKKYGEQNSWKRSERRLLFDRINSELMEILQPSTGVLTWTKPLVRRLNFSLRHDMIEEELWTLLVSQEKEASKGSEKFSIKDDERLELGDDIQVIGREIENYLFDELLADVVMESSC</sequence>
<organism evidence="1 2">
    <name type="scientific">Manihot esculenta</name>
    <name type="common">Cassava</name>
    <name type="synonym">Jatropha manihot</name>
    <dbReference type="NCBI Taxonomy" id="3983"/>
    <lineage>
        <taxon>Eukaryota</taxon>
        <taxon>Viridiplantae</taxon>
        <taxon>Streptophyta</taxon>
        <taxon>Embryophyta</taxon>
        <taxon>Tracheophyta</taxon>
        <taxon>Spermatophyta</taxon>
        <taxon>Magnoliopsida</taxon>
        <taxon>eudicotyledons</taxon>
        <taxon>Gunneridae</taxon>
        <taxon>Pentapetalae</taxon>
        <taxon>rosids</taxon>
        <taxon>fabids</taxon>
        <taxon>Malpighiales</taxon>
        <taxon>Euphorbiaceae</taxon>
        <taxon>Crotonoideae</taxon>
        <taxon>Manihoteae</taxon>
        <taxon>Manihot</taxon>
    </lineage>
</organism>
<evidence type="ECO:0000313" key="2">
    <source>
        <dbReference type="Proteomes" id="UP000091857"/>
    </source>
</evidence>
<gene>
    <name evidence="1" type="ORF">MANES_07G109400v8</name>
</gene>
<dbReference type="EMBL" id="CM004393">
    <property type="protein sequence ID" value="KAG8651286.1"/>
    <property type="molecule type" value="Genomic_DNA"/>
</dbReference>
<protein>
    <submittedName>
        <fullName evidence="1">Uncharacterized protein</fullName>
    </submittedName>
</protein>
<keyword evidence="2" id="KW-1185">Reference proteome</keyword>
<proteinExistence type="predicted"/>
<evidence type="ECO:0000313" key="1">
    <source>
        <dbReference type="EMBL" id="KAG8651286.1"/>
    </source>
</evidence>